<accession>A0A9P5XWN3</accession>
<dbReference type="InterPro" id="IPR029068">
    <property type="entry name" value="Glyas_Bleomycin-R_OHBP_Dase"/>
</dbReference>
<organism evidence="2 3">
    <name type="scientific">Collybia nuda</name>
    <dbReference type="NCBI Taxonomy" id="64659"/>
    <lineage>
        <taxon>Eukaryota</taxon>
        <taxon>Fungi</taxon>
        <taxon>Dikarya</taxon>
        <taxon>Basidiomycota</taxon>
        <taxon>Agaricomycotina</taxon>
        <taxon>Agaricomycetes</taxon>
        <taxon>Agaricomycetidae</taxon>
        <taxon>Agaricales</taxon>
        <taxon>Tricholomatineae</taxon>
        <taxon>Clitocybaceae</taxon>
        <taxon>Collybia</taxon>
    </lineage>
</organism>
<dbReference type="AlphaFoldDB" id="A0A9P5XWN3"/>
<keyword evidence="3" id="KW-1185">Reference proteome</keyword>
<sequence>MTSTNRLDHIVHLAPPASVQETSELFRELGFTVLTGGTHEDGLTANALVVFPTGSYFELISFTEPISAYPPGSPERKKRDNHRWAKNQPGWVDYGFLGNGSQTERISDIINTRAAKNGYTNPLYDPEFHGGRKNPDGETLEWLITSANTKSGSEYWKMLPFFCGDITPRRLRVPMDPPSNTQHQNAAVGLAHIRLLALRDSVPAVSRQLTYVVGNEPNLVGSSLGPTYSWDIDTGDDALPCRLILGRPENNEEEEFLKAAVGVPLFEIGFWVKGRPSSDSVMTPYAKIVWVTKEGA</sequence>
<dbReference type="Gene3D" id="3.10.180.10">
    <property type="entry name" value="2,3-Dihydroxybiphenyl 1,2-Dioxygenase, domain 1"/>
    <property type="match status" value="1"/>
</dbReference>
<evidence type="ECO:0000313" key="2">
    <source>
        <dbReference type="EMBL" id="KAF9459107.1"/>
    </source>
</evidence>
<evidence type="ECO:0000313" key="3">
    <source>
        <dbReference type="Proteomes" id="UP000807353"/>
    </source>
</evidence>
<gene>
    <name evidence="2" type="ORF">BDZ94DRAFT_1269044</name>
</gene>
<name>A0A9P5XWN3_9AGAR</name>
<dbReference type="Pfam" id="PF13468">
    <property type="entry name" value="Glyoxalase_3"/>
    <property type="match status" value="1"/>
</dbReference>
<proteinExistence type="predicted"/>
<dbReference type="Proteomes" id="UP000807353">
    <property type="component" value="Unassembled WGS sequence"/>
</dbReference>
<comment type="caution">
    <text evidence="2">The sequence shown here is derived from an EMBL/GenBank/DDBJ whole genome shotgun (WGS) entry which is preliminary data.</text>
</comment>
<reference evidence="2" key="1">
    <citation type="submission" date="2020-11" db="EMBL/GenBank/DDBJ databases">
        <authorList>
            <consortium name="DOE Joint Genome Institute"/>
            <person name="Ahrendt S."/>
            <person name="Riley R."/>
            <person name="Andreopoulos W."/>
            <person name="Labutti K."/>
            <person name="Pangilinan J."/>
            <person name="Ruiz-Duenas F.J."/>
            <person name="Barrasa J.M."/>
            <person name="Sanchez-Garcia M."/>
            <person name="Camarero S."/>
            <person name="Miyauchi S."/>
            <person name="Serrano A."/>
            <person name="Linde D."/>
            <person name="Babiker R."/>
            <person name="Drula E."/>
            <person name="Ayuso-Fernandez I."/>
            <person name="Pacheco R."/>
            <person name="Padilla G."/>
            <person name="Ferreira P."/>
            <person name="Barriuso J."/>
            <person name="Kellner H."/>
            <person name="Castanera R."/>
            <person name="Alfaro M."/>
            <person name="Ramirez L."/>
            <person name="Pisabarro A.G."/>
            <person name="Kuo A."/>
            <person name="Tritt A."/>
            <person name="Lipzen A."/>
            <person name="He G."/>
            <person name="Yan M."/>
            <person name="Ng V."/>
            <person name="Cullen D."/>
            <person name="Martin F."/>
            <person name="Rosso M.-N."/>
            <person name="Henrissat B."/>
            <person name="Hibbett D."/>
            <person name="Martinez A.T."/>
            <person name="Grigoriev I.V."/>
        </authorList>
    </citation>
    <scope>NUCLEOTIDE SEQUENCE</scope>
    <source>
        <strain evidence="2">CBS 247.69</strain>
    </source>
</reference>
<feature type="domain" description="Glyoxalase-like" evidence="1">
    <location>
        <begin position="7"/>
        <end position="197"/>
    </location>
</feature>
<evidence type="ECO:0000259" key="1">
    <source>
        <dbReference type="Pfam" id="PF13468"/>
    </source>
</evidence>
<dbReference type="OrthoDB" id="408973at2759"/>
<protein>
    <submittedName>
        <fullName evidence="2">Glyoxalase-like domain-containing protein</fullName>
    </submittedName>
</protein>
<dbReference type="EMBL" id="MU150323">
    <property type="protein sequence ID" value="KAF9459107.1"/>
    <property type="molecule type" value="Genomic_DNA"/>
</dbReference>
<dbReference type="PANTHER" id="PTHR40265">
    <property type="entry name" value="BLL2707 PROTEIN"/>
    <property type="match status" value="1"/>
</dbReference>
<dbReference type="PANTHER" id="PTHR40265:SF1">
    <property type="entry name" value="GLYOXALASE-LIKE DOMAIN-CONTAINING PROTEIN"/>
    <property type="match status" value="1"/>
</dbReference>
<dbReference type="InterPro" id="IPR025870">
    <property type="entry name" value="Glyoxalase-like_dom"/>
</dbReference>